<feature type="transmembrane region" description="Helical" evidence="8">
    <location>
        <begin position="6"/>
        <end position="22"/>
    </location>
</feature>
<evidence type="ECO:0000313" key="10">
    <source>
        <dbReference type="EMBL" id="CAA6798902.1"/>
    </source>
</evidence>
<keyword evidence="4" id="KW-0125">Carotenoid biosynthesis</keyword>
<dbReference type="GO" id="GO:0045436">
    <property type="term" value="F:lycopene beta cyclase activity"/>
    <property type="evidence" value="ECO:0007669"/>
    <property type="project" value="UniProtKB-ARBA"/>
</dbReference>
<accession>A0A6S6S0T5</accession>
<comment type="pathway">
    <text evidence="2">Carotenoid biosynthesis.</text>
</comment>
<keyword evidence="3 8" id="KW-0812">Transmembrane</keyword>
<evidence type="ECO:0000256" key="5">
    <source>
        <dbReference type="ARBA" id="ARBA00022989"/>
    </source>
</evidence>
<dbReference type="EMBL" id="CACVAR010000020">
    <property type="protein sequence ID" value="CAA6798902.1"/>
    <property type="molecule type" value="Genomic_DNA"/>
</dbReference>
<keyword evidence="6 8" id="KW-0472">Membrane</keyword>
<dbReference type="InterPro" id="IPR017825">
    <property type="entry name" value="Lycopene_cyclase_dom"/>
</dbReference>
<organism evidence="10">
    <name type="scientific">uncultured Sulfurovum sp</name>
    <dbReference type="NCBI Taxonomy" id="269237"/>
    <lineage>
        <taxon>Bacteria</taxon>
        <taxon>Pseudomonadati</taxon>
        <taxon>Campylobacterota</taxon>
        <taxon>Epsilonproteobacteria</taxon>
        <taxon>Campylobacterales</taxon>
        <taxon>Sulfurovaceae</taxon>
        <taxon>Sulfurovum</taxon>
        <taxon>environmental samples</taxon>
    </lineage>
</organism>
<keyword evidence="5 8" id="KW-1133">Transmembrane helix</keyword>
<feature type="transmembrane region" description="Helical" evidence="8">
    <location>
        <begin position="127"/>
        <end position="144"/>
    </location>
</feature>
<gene>
    <name evidence="10" type="ORF">HELGO_WM28599</name>
</gene>
<comment type="subcellular location">
    <subcellularLocation>
        <location evidence="1">Membrane</location>
        <topology evidence="1">Multi-pass membrane protein</topology>
    </subcellularLocation>
</comment>
<dbReference type="AlphaFoldDB" id="A0A6S6S0T5"/>
<evidence type="ECO:0000256" key="4">
    <source>
        <dbReference type="ARBA" id="ARBA00022746"/>
    </source>
</evidence>
<feature type="transmembrane region" description="Helical" evidence="8">
    <location>
        <begin position="34"/>
        <end position="51"/>
    </location>
</feature>
<dbReference type="GO" id="GO:0016020">
    <property type="term" value="C:membrane"/>
    <property type="evidence" value="ECO:0007669"/>
    <property type="project" value="UniProtKB-SubCell"/>
</dbReference>
<dbReference type="GO" id="GO:0016872">
    <property type="term" value="F:intramolecular lyase activity"/>
    <property type="evidence" value="ECO:0007669"/>
    <property type="project" value="InterPro"/>
</dbReference>
<feature type="transmembrane region" description="Helical" evidence="8">
    <location>
        <begin position="71"/>
        <end position="91"/>
    </location>
</feature>
<evidence type="ECO:0000256" key="7">
    <source>
        <dbReference type="ARBA" id="ARBA00023235"/>
    </source>
</evidence>
<evidence type="ECO:0000259" key="9">
    <source>
        <dbReference type="Pfam" id="PF18916"/>
    </source>
</evidence>
<evidence type="ECO:0000256" key="6">
    <source>
        <dbReference type="ARBA" id="ARBA00023136"/>
    </source>
</evidence>
<dbReference type="Pfam" id="PF18916">
    <property type="entry name" value="Lycopene_cyc"/>
    <property type="match status" value="1"/>
</dbReference>
<reference evidence="10" key="1">
    <citation type="submission" date="2020-01" db="EMBL/GenBank/DDBJ databases">
        <authorList>
            <person name="Meier V. D."/>
            <person name="Meier V D."/>
        </authorList>
    </citation>
    <scope>NUCLEOTIDE SEQUENCE</scope>
    <source>
        <strain evidence="10">HLG_WM_MAG_03</strain>
    </source>
</reference>
<evidence type="ECO:0000256" key="2">
    <source>
        <dbReference type="ARBA" id="ARBA00004829"/>
    </source>
</evidence>
<proteinExistence type="predicted"/>
<evidence type="ECO:0000256" key="1">
    <source>
        <dbReference type="ARBA" id="ARBA00004141"/>
    </source>
</evidence>
<evidence type="ECO:0000256" key="3">
    <source>
        <dbReference type="ARBA" id="ARBA00022692"/>
    </source>
</evidence>
<sequence length="231" mass="27207">MDNFGYISISLLMFPIWFYIYIKAKWLRLRMRNIGIYVGILAAIFEPLFIADYWNPPPLFNINHFYVIEDFLFGFFSGGLAISIYNFIFSIQYVKKYKRRKKLSALISVSTVLIFLLLNKILEYNSIFAFSISVTIALLILFTIRKDLILPALSSSILSTTIIMIGYIIIFNIFLPSYWSSYWLLVNTNYEYYILGIPWTEYLYYFIMQSYLSIIYDFASGTGKSKQIPRE</sequence>
<name>A0A6S6S0T5_9BACT</name>
<protein>
    <recommendedName>
        <fullName evidence="9">Lycopene cyclase domain-containing protein</fullName>
    </recommendedName>
</protein>
<feature type="transmembrane region" description="Helical" evidence="8">
    <location>
        <begin position="156"/>
        <end position="179"/>
    </location>
</feature>
<feature type="transmembrane region" description="Helical" evidence="8">
    <location>
        <begin position="202"/>
        <end position="219"/>
    </location>
</feature>
<evidence type="ECO:0000256" key="8">
    <source>
        <dbReference type="SAM" id="Phobius"/>
    </source>
</evidence>
<feature type="transmembrane region" description="Helical" evidence="8">
    <location>
        <begin position="103"/>
        <end position="121"/>
    </location>
</feature>
<feature type="domain" description="Lycopene cyclase" evidence="9">
    <location>
        <begin position="126"/>
        <end position="218"/>
    </location>
</feature>
<keyword evidence="7" id="KW-0413">Isomerase</keyword>
<dbReference type="GO" id="GO:0016117">
    <property type="term" value="P:carotenoid biosynthetic process"/>
    <property type="evidence" value="ECO:0007669"/>
    <property type="project" value="UniProtKB-KW"/>
</dbReference>